<keyword evidence="1" id="KW-0732">Signal</keyword>
<sequence length="776" mass="85761">MPVGVASTSKIPDAKMTASTFHSEHYYPYYGRLNGRRGYGAWCAKTATDRTDYLQVDMGKEYSVCAVATQGHKSGNHWVTSYKLHFSSNAITWNTYNENNVERVFPGNQDQNTVVEHSLRHNVKARFVRFYPVSHYSHPCLRVEIFVFSGLRLTAFTSMSSKSGAVCLNSGTVLSVFCLLLYSAGFIRIELKFNDHEARLMAVEDVISQMHSRKQRFMMDDTSIQGTKKEDNSKMVLHRFTRQVTSNKPFENSTKIRLILEDVVTSSFKKICQNTGTWNVCPRGLPGPPGSNGPKGDKGDRGRRGKKGMMGQPGRSGKQGIMGPPGIRGEKGLKGDIGVPGIPGMKGEPGESISSPKVTVSSSHLTVNESNTAVLLCSVSGNPVPQVAWSRVRGVLPSNRTKVSSEGLLQINEVRLEDAGNYKCVARNVLGREEKLASLAVQSQPKTSLSFGPSYVVKGKNITLPACHVTGYPSPKISWHKVPENLVQARTVMKDGRLSIMNAYKSDSGLYKCEASNNLGHDSAVTQLNVVELPHFTVSPPSQLNVSTVQNITVPCQAAGDPQPTIMWRKEGGKLPAGRSSASADGTLKIWNLREREDSGRYTCVASSNQFFMAFSVMDVIVQHKGLCLPLKVEDRSVILDARITASSYFGFGGSDPYYPYFGRLNENRGRGGWCPKTSSTSEYLQIDMGRDRFVCGVATQEAKETQFTTSYKIRFSSDGATWKTYKENKSEKVFVGKRSILQHSLSTTVKARFVRFYPVAYSAYPCLRVEIFVVR</sequence>
<dbReference type="InterPro" id="IPR051170">
    <property type="entry name" value="Neural/epithelial_adhesion"/>
</dbReference>
<dbReference type="SMART" id="SM00231">
    <property type="entry name" value="FA58C"/>
    <property type="match status" value="2"/>
</dbReference>
<dbReference type="InterPro" id="IPR008160">
    <property type="entry name" value="Collagen"/>
</dbReference>
<reference evidence="8 9" key="1">
    <citation type="submission" date="2022-05" db="EMBL/GenBank/DDBJ databases">
        <authorList>
            <consortium name="Genoscope - CEA"/>
            <person name="William W."/>
        </authorList>
    </citation>
    <scope>NUCLEOTIDE SEQUENCE [LARGE SCALE GENOMIC DNA]</scope>
</reference>
<name>A0ABN8NUG3_9CNID</name>
<dbReference type="InterPro" id="IPR008979">
    <property type="entry name" value="Galactose-bd-like_sf"/>
</dbReference>
<dbReference type="SMART" id="SM00409">
    <property type="entry name" value="IG"/>
    <property type="match status" value="3"/>
</dbReference>
<dbReference type="PROSITE" id="PS50022">
    <property type="entry name" value="FA58C_3"/>
    <property type="match status" value="2"/>
</dbReference>
<feature type="domain" description="Ig-like" evidence="7">
    <location>
        <begin position="445"/>
        <end position="531"/>
    </location>
</feature>
<organism evidence="8 9">
    <name type="scientific">Porites lobata</name>
    <dbReference type="NCBI Taxonomy" id="104759"/>
    <lineage>
        <taxon>Eukaryota</taxon>
        <taxon>Metazoa</taxon>
        <taxon>Cnidaria</taxon>
        <taxon>Anthozoa</taxon>
        <taxon>Hexacorallia</taxon>
        <taxon>Scleractinia</taxon>
        <taxon>Fungiina</taxon>
        <taxon>Poritidae</taxon>
        <taxon>Porites</taxon>
    </lineage>
</organism>
<dbReference type="SUPFAM" id="SSF49785">
    <property type="entry name" value="Galactose-binding domain-like"/>
    <property type="match status" value="2"/>
</dbReference>
<evidence type="ECO:0000256" key="3">
    <source>
        <dbReference type="ARBA" id="ARBA00023157"/>
    </source>
</evidence>
<evidence type="ECO:0000256" key="5">
    <source>
        <dbReference type="SAM" id="MobiDB-lite"/>
    </source>
</evidence>
<dbReference type="SUPFAM" id="SSF48726">
    <property type="entry name" value="Immunoglobulin"/>
    <property type="match status" value="3"/>
</dbReference>
<dbReference type="Pfam" id="PF00754">
    <property type="entry name" value="F5_F8_type_C"/>
    <property type="match status" value="2"/>
</dbReference>
<dbReference type="Gene3D" id="2.60.40.10">
    <property type="entry name" value="Immunoglobulins"/>
    <property type="match status" value="3"/>
</dbReference>
<evidence type="ECO:0000313" key="9">
    <source>
        <dbReference type="Proteomes" id="UP001159405"/>
    </source>
</evidence>
<evidence type="ECO:0000256" key="2">
    <source>
        <dbReference type="ARBA" id="ARBA00022737"/>
    </source>
</evidence>
<evidence type="ECO:0000259" key="6">
    <source>
        <dbReference type="PROSITE" id="PS50022"/>
    </source>
</evidence>
<comment type="caution">
    <text evidence="8">The sequence shown here is derived from an EMBL/GenBank/DDBJ whole genome shotgun (WGS) entry which is preliminary data.</text>
</comment>
<evidence type="ECO:0000256" key="4">
    <source>
        <dbReference type="ARBA" id="ARBA00023319"/>
    </source>
</evidence>
<dbReference type="Pfam" id="PF07679">
    <property type="entry name" value="I-set"/>
    <property type="match status" value="1"/>
</dbReference>
<gene>
    <name evidence="8" type="ORF">PLOB_00026648</name>
</gene>
<dbReference type="PANTHER" id="PTHR12231:SF253">
    <property type="entry name" value="DPR-INTERACTING PROTEIN ETA, ISOFORM B-RELATED"/>
    <property type="match status" value="1"/>
</dbReference>
<dbReference type="InterPro" id="IPR013783">
    <property type="entry name" value="Ig-like_fold"/>
</dbReference>
<dbReference type="InterPro" id="IPR003599">
    <property type="entry name" value="Ig_sub"/>
</dbReference>
<proteinExistence type="predicted"/>
<dbReference type="InterPro" id="IPR000421">
    <property type="entry name" value="FA58C"/>
</dbReference>
<accession>A0ABN8NUG3</accession>
<dbReference type="Pfam" id="PF01391">
    <property type="entry name" value="Collagen"/>
    <property type="match status" value="1"/>
</dbReference>
<keyword evidence="4" id="KW-0393">Immunoglobulin domain</keyword>
<dbReference type="Gene3D" id="2.60.120.260">
    <property type="entry name" value="Galactose-binding domain-like"/>
    <property type="match status" value="2"/>
</dbReference>
<evidence type="ECO:0000313" key="8">
    <source>
        <dbReference type="EMBL" id="CAH3118880.1"/>
    </source>
</evidence>
<dbReference type="SMART" id="SM00408">
    <property type="entry name" value="IGc2"/>
    <property type="match status" value="3"/>
</dbReference>
<evidence type="ECO:0000256" key="1">
    <source>
        <dbReference type="ARBA" id="ARBA00022729"/>
    </source>
</evidence>
<dbReference type="PROSITE" id="PS01285">
    <property type="entry name" value="FA58C_1"/>
    <property type="match status" value="1"/>
</dbReference>
<dbReference type="SMART" id="SM00406">
    <property type="entry name" value="IGv"/>
    <property type="match status" value="2"/>
</dbReference>
<feature type="domain" description="F5/8 type C" evidence="6">
    <location>
        <begin position="1"/>
        <end position="148"/>
    </location>
</feature>
<keyword evidence="9" id="KW-1185">Reference proteome</keyword>
<dbReference type="Pfam" id="PF13927">
    <property type="entry name" value="Ig_3"/>
    <property type="match status" value="2"/>
</dbReference>
<protein>
    <submittedName>
        <fullName evidence="8">Uncharacterized protein</fullName>
    </submittedName>
</protein>
<dbReference type="InterPro" id="IPR007110">
    <property type="entry name" value="Ig-like_dom"/>
</dbReference>
<feature type="domain" description="Ig-like" evidence="7">
    <location>
        <begin position="356"/>
        <end position="442"/>
    </location>
</feature>
<dbReference type="InterPro" id="IPR013098">
    <property type="entry name" value="Ig_I-set"/>
</dbReference>
<dbReference type="InterPro" id="IPR036179">
    <property type="entry name" value="Ig-like_dom_sf"/>
</dbReference>
<feature type="region of interest" description="Disordered" evidence="5">
    <location>
        <begin position="280"/>
        <end position="334"/>
    </location>
</feature>
<dbReference type="CDD" id="cd00057">
    <property type="entry name" value="FA58C"/>
    <property type="match status" value="2"/>
</dbReference>
<dbReference type="Proteomes" id="UP001159405">
    <property type="component" value="Unassembled WGS sequence"/>
</dbReference>
<dbReference type="PANTHER" id="PTHR12231">
    <property type="entry name" value="CTX-RELATED TYPE I TRANSMEMBRANE PROTEIN"/>
    <property type="match status" value="1"/>
</dbReference>
<dbReference type="InterPro" id="IPR003598">
    <property type="entry name" value="Ig_sub2"/>
</dbReference>
<keyword evidence="3" id="KW-1015">Disulfide bond</keyword>
<feature type="domain" description="F5/8 type C" evidence="6">
    <location>
        <begin position="628"/>
        <end position="775"/>
    </location>
</feature>
<dbReference type="EMBL" id="CALNXK010000032">
    <property type="protein sequence ID" value="CAH3118880.1"/>
    <property type="molecule type" value="Genomic_DNA"/>
</dbReference>
<evidence type="ECO:0000259" key="7">
    <source>
        <dbReference type="PROSITE" id="PS50835"/>
    </source>
</evidence>
<dbReference type="InterPro" id="IPR013106">
    <property type="entry name" value="Ig_V-set"/>
</dbReference>
<dbReference type="PROSITE" id="PS50835">
    <property type="entry name" value="IG_LIKE"/>
    <property type="match status" value="3"/>
</dbReference>
<feature type="domain" description="Ig-like" evidence="7">
    <location>
        <begin position="534"/>
        <end position="614"/>
    </location>
</feature>
<keyword evidence="2" id="KW-0677">Repeat</keyword>